<evidence type="ECO:0000256" key="4">
    <source>
        <dbReference type="ARBA" id="ARBA00011471"/>
    </source>
</evidence>
<dbReference type="PANTHER" id="PTHR30558">
    <property type="entry name" value="EXBD MEMBRANE COMPONENT OF PMF-DRIVEN MACROMOLECULE IMPORT SYSTEM"/>
    <property type="match status" value="1"/>
</dbReference>
<dbReference type="InterPro" id="IPR014171">
    <property type="entry name" value="TonB_ExbD_2"/>
</dbReference>
<sequence>MRLKRPEGLNIVPFIDVMLVLLAIVLTISTFIAQGKIKVDLPEASSAETKPFDRKLEIVINADNELFVDETKVTLDELRAKLAPLTKDFPVVLKSDKESKFDIFIQVVDILKAKGHENLQIVAKQQS</sequence>
<comment type="subcellular location">
    <subcellularLocation>
        <location evidence="2">Cell inner membrane</location>
        <topology evidence="2">Single-pass type II membrane protein</topology>
    </subcellularLocation>
    <subcellularLocation>
        <location evidence="13">Cell membrane</location>
        <topology evidence="13">Single-pass type II membrane protein</topology>
    </subcellularLocation>
</comment>
<feature type="transmembrane region" description="Helical" evidence="14">
    <location>
        <begin position="12"/>
        <end position="33"/>
    </location>
</feature>
<dbReference type="GO" id="GO:0015031">
    <property type="term" value="P:protein transport"/>
    <property type="evidence" value="ECO:0007669"/>
    <property type="project" value="UniProtKB-KW"/>
</dbReference>
<dbReference type="STRING" id="273121.WS1427"/>
<evidence type="ECO:0000313" key="15">
    <source>
        <dbReference type="EMBL" id="CAE10489.1"/>
    </source>
</evidence>
<dbReference type="HOGENOM" id="CLU_085305_2_0_7"/>
<dbReference type="Gene3D" id="3.30.420.270">
    <property type="match status" value="1"/>
</dbReference>
<dbReference type="AlphaFoldDB" id="Q7M8T4"/>
<dbReference type="KEGG" id="wsu:WS1427"/>
<dbReference type="InterPro" id="IPR003400">
    <property type="entry name" value="ExbD"/>
</dbReference>
<comment type="similarity">
    <text evidence="3 13">Belongs to the ExbD/TolR family.</text>
</comment>
<evidence type="ECO:0000313" key="16">
    <source>
        <dbReference type="Proteomes" id="UP000000422"/>
    </source>
</evidence>
<evidence type="ECO:0000256" key="8">
    <source>
        <dbReference type="ARBA" id="ARBA00022519"/>
    </source>
</evidence>
<evidence type="ECO:0000256" key="3">
    <source>
        <dbReference type="ARBA" id="ARBA00005811"/>
    </source>
</evidence>
<reference evidence="15 16" key="1">
    <citation type="journal article" date="2003" name="Proc. Natl. Acad. Sci. U.S.A.">
        <title>Complete genome sequence and analysis of Wolinella succinogenes.</title>
        <authorList>
            <person name="Baar C."/>
            <person name="Eppinger M."/>
            <person name="Raddatz G."/>
            <person name="Simon JM."/>
            <person name="Lanz C."/>
            <person name="Klimmek O."/>
            <person name="Nandakumar R."/>
            <person name="Gross R."/>
            <person name="Rosinus A."/>
            <person name="Keller H."/>
            <person name="Jagtap P."/>
            <person name="Linke B."/>
            <person name="Meyer F."/>
            <person name="Lederer H."/>
            <person name="Schuster S.C."/>
        </authorList>
    </citation>
    <scope>NUCLEOTIDE SEQUENCE [LARGE SCALE GENOMIC DNA]</scope>
    <source>
        <strain evidence="16">ATCC 29543 / DSM 1740 / CCUG 13145 / JCM 31913 / LMG 7466 / NCTC 11488 / FDC 602W</strain>
    </source>
</reference>
<proteinExistence type="inferred from homology"/>
<evidence type="ECO:0000256" key="10">
    <source>
        <dbReference type="ARBA" id="ARBA00022927"/>
    </source>
</evidence>
<keyword evidence="6 13" id="KW-0813">Transport</keyword>
<dbReference type="PANTHER" id="PTHR30558:SF12">
    <property type="entry name" value="BIOPOLYMER TRANSPORT PROTEIN EXBD"/>
    <property type="match status" value="1"/>
</dbReference>
<evidence type="ECO:0000256" key="14">
    <source>
        <dbReference type="SAM" id="Phobius"/>
    </source>
</evidence>
<keyword evidence="16" id="KW-1185">Reference proteome</keyword>
<evidence type="ECO:0000256" key="7">
    <source>
        <dbReference type="ARBA" id="ARBA00022475"/>
    </source>
</evidence>
<dbReference type="GO" id="GO:0022857">
    <property type="term" value="F:transmembrane transporter activity"/>
    <property type="evidence" value="ECO:0007669"/>
    <property type="project" value="InterPro"/>
</dbReference>
<keyword evidence="12 14" id="KW-0472">Membrane</keyword>
<evidence type="ECO:0000256" key="5">
    <source>
        <dbReference type="ARBA" id="ARBA00022090"/>
    </source>
</evidence>
<dbReference type="NCBIfam" id="TIGR02804">
    <property type="entry name" value="ExbD_2"/>
    <property type="match status" value="1"/>
</dbReference>
<evidence type="ECO:0000256" key="13">
    <source>
        <dbReference type="RuleBase" id="RU003879"/>
    </source>
</evidence>
<dbReference type="RefSeq" id="WP_011139274.1">
    <property type="nucleotide sequence ID" value="NC_005090.1"/>
</dbReference>
<keyword evidence="11 14" id="KW-1133">Transmembrane helix</keyword>
<protein>
    <recommendedName>
        <fullName evidence="5">Biopolymer transport protein ExbD</fullName>
    </recommendedName>
</protein>
<dbReference type="eggNOG" id="COG0848">
    <property type="taxonomic scope" value="Bacteria"/>
</dbReference>
<keyword evidence="8" id="KW-0997">Cell inner membrane</keyword>
<keyword evidence="7" id="KW-1003">Cell membrane</keyword>
<dbReference type="EMBL" id="BX571660">
    <property type="protein sequence ID" value="CAE10489.1"/>
    <property type="molecule type" value="Genomic_DNA"/>
</dbReference>
<dbReference type="Pfam" id="PF02472">
    <property type="entry name" value="ExbD"/>
    <property type="match status" value="1"/>
</dbReference>
<evidence type="ECO:0000256" key="1">
    <source>
        <dbReference type="ARBA" id="ARBA00003540"/>
    </source>
</evidence>
<comment type="subunit">
    <text evidence="4">The accessory proteins ExbB and ExbD seem to form a complex with TonB.</text>
</comment>
<dbReference type="Proteomes" id="UP000000422">
    <property type="component" value="Chromosome"/>
</dbReference>
<evidence type="ECO:0000256" key="2">
    <source>
        <dbReference type="ARBA" id="ARBA00004249"/>
    </source>
</evidence>
<keyword evidence="9 13" id="KW-0812">Transmembrane</keyword>
<gene>
    <name evidence="15" type="primary">EXBD2</name>
    <name evidence="15" type="ordered locus">WS1427</name>
</gene>
<accession>Q7M8T4</accession>
<name>Q7M8T4_WOLSU</name>
<evidence type="ECO:0000256" key="12">
    <source>
        <dbReference type="ARBA" id="ARBA00023136"/>
    </source>
</evidence>
<evidence type="ECO:0000256" key="11">
    <source>
        <dbReference type="ARBA" id="ARBA00022989"/>
    </source>
</evidence>
<evidence type="ECO:0000256" key="6">
    <source>
        <dbReference type="ARBA" id="ARBA00022448"/>
    </source>
</evidence>
<keyword evidence="10 13" id="KW-0653">Protein transport</keyword>
<evidence type="ECO:0000256" key="9">
    <source>
        <dbReference type="ARBA" id="ARBA00022692"/>
    </source>
</evidence>
<comment type="function">
    <text evidence="1">Involved in the TonB-dependent energy-dependent transport of various receptor-bound substrates.</text>
</comment>
<dbReference type="GO" id="GO:0005886">
    <property type="term" value="C:plasma membrane"/>
    <property type="evidence" value="ECO:0007669"/>
    <property type="project" value="UniProtKB-SubCell"/>
</dbReference>
<organism evidence="16">
    <name type="scientific">Wolinella succinogenes (strain ATCC 29543 / DSM 1740 / CCUG 13145 / JCM 31913 / LMG 7466 / NCTC 11488 / FDC 602W)</name>
    <name type="common">Vibrio succinogenes</name>
    <dbReference type="NCBI Taxonomy" id="273121"/>
    <lineage>
        <taxon>Bacteria</taxon>
        <taxon>Pseudomonadati</taxon>
        <taxon>Campylobacterota</taxon>
        <taxon>Epsilonproteobacteria</taxon>
        <taxon>Campylobacterales</taxon>
        <taxon>Helicobacteraceae</taxon>
        <taxon>Wolinella</taxon>
    </lineage>
</organism>